<feature type="coiled-coil region" evidence="1">
    <location>
        <begin position="1627"/>
        <end position="1898"/>
    </location>
</feature>
<feature type="coiled-coil region" evidence="1">
    <location>
        <begin position="804"/>
        <end position="859"/>
    </location>
</feature>
<feature type="coiled-coil region" evidence="1">
    <location>
        <begin position="903"/>
        <end position="965"/>
    </location>
</feature>
<gene>
    <name evidence="4" type="primary">LOC112052870</name>
</gene>
<evidence type="ECO:0000256" key="1">
    <source>
        <dbReference type="SAM" id="Coils"/>
    </source>
</evidence>
<name>A0ABM3LXD4_BICAN</name>
<keyword evidence="3" id="KW-1185">Reference proteome</keyword>
<feature type="coiled-coil region" evidence="1">
    <location>
        <begin position="188"/>
        <end position="290"/>
    </location>
</feature>
<dbReference type="RefSeq" id="XP_052743721.1">
    <property type="nucleotide sequence ID" value="XM_052887761.1"/>
</dbReference>
<evidence type="ECO:0000256" key="2">
    <source>
        <dbReference type="SAM" id="MobiDB-lite"/>
    </source>
</evidence>
<feature type="compositionally biased region" description="Basic and acidic residues" evidence="2">
    <location>
        <begin position="2569"/>
        <end position="2580"/>
    </location>
</feature>
<feature type="compositionally biased region" description="Basic residues" evidence="2">
    <location>
        <begin position="2751"/>
        <end position="2761"/>
    </location>
</feature>
<organism evidence="3 4">
    <name type="scientific">Bicyclus anynana</name>
    <name type="common">Squinting bush brown butterfly</name>
    <dbReference type="NCBI Taxonomy" id="110368"/>
    <lineage>
        <taxon>Eukaryota</taxon>
        <taxon>Metazoa</taxon>
        <taxon>Ecdysozoa</taxon>
        <taxon>Arthropoda</taxon>
        <taxon>Hexapoda</taxon>
        <taxon>Insecta</taxon>
        <taxon>Pterygota</taxon>
        <taxon>Neoptera</taxon>
        <taxon>Endopterygota</taxon>
        <taxon>Lepidoptera</taxon>
        <taxon>Glossata</taxon>
        <taxon>Ditrysia</taxon>
        <taxon>Papilionoidea</taxon>
        <taxon>Nymphalidae</taxon>
        <taxon>Satyrinae</taxon>
        <taxon>Satyrini</taxon>
        <taxon>Mycalesina</taxon>
        <taxon>Bicyclus</taxon>
    </lineage>
</organism>
<dbReference type="PANTHER" id="PTHR23159">
    <property type="entry name" value="CENTROSOMAL PROTEIN 2"/>
    <property type="match status" value="1"/>
</dbReference>
<proteinExistence type="predicted"/>
<feature type="coiled-coil region" evidence="1">
    <location>
        <begin position="1002"/>
        <end position="1075"/>
    </location>
</feature>
<feature type="coiled-coil region" evidence="1">
    <location>
        <begin position="2012"/>
        <end position="2088"/>
    </location>
</feature>
<feature type="region of interest" description="Disordered" evidence="2">
    <location>
        <begin position="2556"/>
        <end position="2606"/>
    </location>
</feature>
<reference evidence="4" key="1">
    <citation type="submission" date="2025-08" db="UniProtKB">
        <authorList>
            <consortium name="RefSeq"/>
        </authorList>
    </citation>
    <scope>IDENTIFICATION</scope>
</reference>
<feature type="coiled-coil region" evidence="1">
    <location>
        <begin position="1280"/>
        <end position="1451"/>
    </location>
</feature>
<protein>
    <submittedName>
        <fullName evidence="4">Repetitive organellar protein</fullName>
    </submittedName>
</protein>
<feature type="coiled-coil region" evidence="1">
    <location>
        <begin position="366"/>
        <end position="400"/>
    </location>
</feature>
<evidence type="ECO:0000313" key="3">
    <source>
        <dbReference type="Proteomes" id="UP001652582"/>
    </source>
</evidence>
<feature type="compositionally biased region" description="Basic and acidic residues" evidence="2">
    <location>
        <begin position="2711"/>
        <end position="2725"/>
    </location>
</feature>
<feature type="coiled-coil region" evidence="1">
    <location>
        <begin position="2189"/>
        <end position="2216"/>
    </location>
</feature>
<dbReference type="Proteomes" id="UP001652582">
    <property type="component" value="Chromosome 20"/>
</dbReference>
<evidence type="ECO:0000313" key="4">
    <source>
        <dbReference type="RefSeq" id="XP_052743721.1"/>
    </source>
</evidence>
<dbReference type="GeneID" id="112052870"/>
<keyword evidence="1" id="KW-0175">Coiled coil</keyword>
<feature type="coiled-coil region" evidence="1">
    <location>
        <begin position="2427"/>
        <end position="2528"/>
    </location>
</feature>
<feature type="coiled-coil region" evidence="1">
    <location>
        <begin position="1147"/>
        <end position="1230"/>
    </location>
</feature>
<feature type="region of interest" description="Disordered" evidence="2">
    <location>
        <begin position="2689"/>
        <end position="2761"/>
    </location>
</feature>
<feature type="coiled-coil region" evidence="1">
    <location>
        <begin position="1517"/>
        <end position="1590"/>
    </location>
</feature>
<sequence>MLRKWKNILENWITCYFEKDTNDVYPVTVESLVDIISHLRENFNLDESTSSILDAHTIQDFILEKYPEFHFENGNLEPVNEEEIYLAASLLLYFVCVNSKDVDIKKAMCKQLSASDQEIILKFSKRLMDCTKITSTDVLTAITEACGQDVAGATTGMTTVAETPPALRSLHGEVRRLQAALDAERFDRNYLQEELARTNLKMDKLLKDKEQYKQDIVNLKAKLATCGQDNSVQDADVSNSNSVKLLKQLEQAENRLVTVQEKLDDVQYERDMYKNKIDELKRERDKWIVTSQEETSRACHLVEQLEMERKQVHSLRELVIELRQHNKHNGVDTSQLECDDLDGSIRTPHNASVCSEACTNVIEVQLGEERAKIAVLEQQMKMLQDQLDSFKKTTDEERQNLTQIITEKDTDIFNLKHRINEEIEKNNNFKLCYDDDITKLNNEVNELEQKLRGNGENARRIIDSKMNEIQILQEEKLSLLQSLTDETTKLENTIEKLKCDLDIEKSSKLKMKEEYENKMMKLNEKVLNRNNELVELQNKICENGEAIEKLKFELRKENELRGELINKYNNDVRNLNVQIKAYEEKLRHKNAEIANLKEHIQKCSIYNQQLEKDIENLNSCLAKCQEDNKVLEDFKAKILLDLKSRESEIAHIQKEKEQLVNEYAEEKNMLQYNLDEVNATTDALRNQLQNEIQYKISIQNELHDFELKNKKLIDTINNLNEQLTALKLNCNEMEQSLSGERKIVAELIKTREDLNIQIEKLYKDISDKEIMIKTIEESLCKTKIKFEEESQEKSNVIGKLETKLASELANLNTLHKNLEELEMKNDSLTKDVTDKHNTIVTLQNEVLKLTQKVEEYEYTTNELKNTIDEKTKAYEHINMKYTEETSSLMSKLNKMDELFKDMQKKLNNTVEAKELEIETLKVDMNKIQISLQQECEKSFAIEKEKAALLQQLNDANTSKTKSEKEYLDKCELTNSINTQLNEEILRKNEQIVDLKKCLDISAKSNEKKIEEIKNLKNDLNQAIQNTNDIKLQKDTELSILIGKMKHLESLVHMSENELTTVIDNHTQVVEALQRENVQLHYNLEEDNSNHELFIKEKDAIIEGLETQLKSGMESLNLLQKQYENDKLMWEKCKTEMKEDISARKNEIIQLIKKVASAEMEVQNLKALVHVLNKEKTELTEQVNSLRNTCTESAHTNDSLKKSLVAEKALRDSYESEKQNLIKEKENLLLKMVASESAYRKLYSEKDCLLNEKAILVQELMEEKSVRQIADEGKGVLYVEKQQISEQLRESEDVKNTLLQEKECLMQQLVEERLAKDLAEQEKKNIIDAQEKLQEKLIIESLSKAEIERKNDNLAEEIHHLEQKYAIVAKEKALCITNNDILNKSNTELKVTLDILTKEKNNLLETISDLNKKFDKEIANKKKETENLKIRYERLNSDYDALYEDKRNLENILNSGLKNVVDDIKRNNISCKYDNISFENANNIEKYDILFKIINNIISELTLKNNLQQALQKESAAVMEISEMMKEKEIQITKLQDEIQNLNKAVQNSKAELIKQNEKHNILLETKASDIQQLQLENQTLRNELNDVKIQLDVKVHSLKDKLVDNENLTEKLKETYDCQIDNLNMMITKLTNYLKEKTAEIDLLRNEKERLQNIIEDNNKSIKTLEEHLKTQKQNQEKLINEFESERLVLKNMVTVTESVMEDQKVSLNKIIAENTKANQVLEEEVRSLKQIVESERKSTDAKLQDKDDAFATLFKELTNLRNEKANIEKELTSEKESFDKQLAKLLEEVTEKTSKIAKLSAENNEIREKINEQTEGITSLEERTNEWKIKNDTLEVEFGRKLKELQDDLDTKCKSTNELEVLLKNKETENAELKQRIIKLESDIVILEKEKLNTENEKAKFCRTVDELTVSLGNYEKENSESLSKAKKEIAELSIANEHMQTKITKLEECLKLETQKFENAVEEKANILRKCSILEEYQMKAETEQEVRLKEINALQDKVKALSSTSELEISEKDRIINNLKEEIEKITNKLNKELTDKRECLENATKQITNKDTEIQALKNQLDEIKQKEETINILKNENEKLIKAMGQRETLSIATQEHSSGVYTRQIEHEHLQQQVDTTSTDYSSMESVKTITDLERIIQDKNRSITTLQNDVTYLKTLIAESETKYLDVAKELDMSKENCQQLSIQLKKIVHQKNEEIADLKKQVTKMSATENRASQIIKVSAKYQAIILKRIAEIKSNTVLKELTNFGNTNCDSDLRKSLTAGTITMEDLENFLETTERHIRRCSEKQIALQKERDRLTEVNRINESEIINIRKFLTELSVSIKTFNSVKELYTQKLSRVVSIQRTVRREILSLDGRITDGAMGKLERGYSAVMQDLSECAMNLERWMERCVSRTISSEKIKQAFTSDDERGSLSSGSFQNAGLEVQLEELHNSFQKLLEEVARAQKGDNRDVQSVTVMEVRTEYEDKLNRMKAKMKQLYQEQIKVFKERQHEDIIRLEAELAKTQNKLQQCESHIKSLTAELWTVGEKYVTQKEEADWLKRQRSGSLMSLQHVHSSGLGPPQEERGRPSDTHSLRSLPGHNNNNKNKKKEGRGLHMSDEEGEVFDNRWLRELASTPRREPDAPPGHRISELRYRNSLCPPHLKSSYPAETQFAPAIQEEDIKCASGINMSVGGRQRKEVGITAYKKPGPPTPSKQAGRLSATDSELRESLRIEADPGARKTSTPSRIRSLFRAAKNDTTEGTPRRRLSNIFRKK</sequence>
<feature type="coiled-coil region" evidence="1">
    <location>
        <begin position="430"/>
        <end position="764"/>
    </location>
</feature>
<accession>A0ABM3LXD4</accession>
<dbReference type="PANTHER" id="PTHR23159:SF31">
    <property type="entry name" value="CENTROSOME-ASSOCIATED PROTEIN CEP250 ISOFORM X1"/>
    <property type="match status" value="1"/>
</dbReference>